<keyword evidence="2" id="KW-1133">Transmembrane helix</keyword>
<evidence type="ECO:0000313" key="3">
    <source>
        <dbReference type="EMBL" id="HII73069.1"/>
    </source>
</evidence>
<proteinExistence type="predicted"/>
<evidence type="ECO:0000313" key="4">
    <source>
        <dbReference type="Proteomes" id="UP000646844"/>
    </source>
</evidence>
<dbReference type="OMA" id="FEANGTQ"/>
<dbReference type="Proteomes" id="UP000646844">
    <property type="component" value="Unassembled WGS sequence"/>
</dbReference>
<evidence type="ECO:0000256" key="2">
    <source>
        <dbReference type="SAM" id="Phobius"/>
    </source>
</evidence>
<dbReference type="Gene3D" id="1.20.5.340">
    <property type="match status" value="1"/>
</dbReference>
<organism evidence="3 4">
    <name type="scientific">Sulfurisphaera tokodaii</name>
    <dbReference type="NCBI Taxonomy" id="111955"/>
    <lineage>
        <taxon>Archaea</taxon>
        <taxon>Thermoproteota</taxon>
        <taxon>Thermoprotei</taxon>
        <taxon>Sulfolobales</taxon>
        <taxon>Sulfolobaceae</taxon>
        <taxon>Sulfurisphaera</taxon>
    </lineage>
</organism>
<gene>
    <name evidence="3" type="ORF">HA332_01370</name>
</gene>
<name>A0A832WS88_9CREN</name>
<dbReference type="SUPFAM" id="SSF49464">
    <property type="entry name" value="Carboxypeptidase regulatory domain-like"/>
    <property type="match status" value="1"/>
</dbReference>
<dbReference type="AlphaFoldDB" id="A0A832WS88"/>
<keyword evidence="2" id="KW-0812">Transmembrane</keyword>
<feature type="transmembrane region" description="Helical" evidence="2">
    <location>
        <begin position="440"/>
        <end position="463"/>
    </location>
</feature>
<keyword evidence="2" id="KW-0472">Membrane</keyword>
<sequence>MNMRFVIGLVLSIIVLGFSVPLATASTSLVVISPTQGEVFHYGQPLVVTFKYAPGATVAIYVLTPSGANIPVTSGATNSSGYFSQEIWVWGSSSENSQVGAYTIEIEVNGGQAATSVTVYYKPYTATLNVLVENEQGIPIQGATVSVYNVTSGLHELIATATTNPSGIATIQVLAFNFTENLEVVASMPGYVNASQTVSVKGNQTISLTLKLYPAVVTVLAVAEMQNGKIIAPLNSIGYTSLTGTEGDEITVLLEVQFGGMMVTNATVTATVSTPSGVTTMTATPITSGPYAGYYNVTFMLPVLNTTYEALVTANATYSGITGTISVPIQVQVNYTSVISTYVTQLTREIETVNQTVYTLMNEIKSLNASISQLSTTLSSTTTEITTLENDIKTLESSLSSVNSTVSSLSSTVSSLSSEVSSLNTQVSNLNSKLNGITPLVYGGLIAGIIGLIVAIIAIVLVYRKIS</sequence>
<dbReference type="RefSeq" id="WP_010980278.1">
    <property type="nucleotide sequence ID" value="NZ_BAABQO010000001.1"/>
</dbReference>
<accession>A0A832WS88</accession>
<dbReference type="SUPFAM" id="SSF58100">
    <property type="entry name" value="Bacterial hemolysins"/>
    <property type="match status" value="1"/>
</dbReference>
<dbReference type="EMBL" id="DUJO01000005">
    <property type="protein sequence ID" value="HII73069.1"/>
    <property type="molecule type" value="Genomic_DNA"/>
</dbReference>
<reference evidence="3" key="1">
    <citation type="journal article" date="2020" name="bioRxiv">
        <title>A rank-normalized archaeal taxonomy based on genome phylogeny resolves widespread incomplete and uneven classifications.</title>
        <authorList>
            <person name="Rinke C."/>
            <person name="Chuvochina M."/>
            <person name="Mussig A.J."/>
            <person name="Chaumeil P.-A."/>
            <person name="Waite D.W."/>
            <person name="Whitman W.B."/>
            <person name="Parks D.H."/>
            <person name="Hugenholtz P."/>
        </authorList>
    </citation>
    <scope>NUCLEOTIDE SEQUENCE</scope>
    <source>
        <strain evidence="3">UBA8838</strain>
    </source>
</reference>
<comment type="caution">
    <text evidence="3">The sequence shown here is derived from an EMBL/GenBank/DDBJ whole genome shotgun (WGS) entry which is preliminary data.</text>
</comment>
<dbReference type="InterPro" id="IPR008969">
    <property type="entry name" value="CarboxyPept-like_regulatory"/>
</dbReference>
<evidence type="ECO:0000256" key="1">
    <source>
        <dbReference type="SAM" id="Coils"/>
    </source>
</evidence>
<feature type="coiled-coil region" evidence="1">
    <location>
        <begin position="378"/>
        <end position="405"/>
    </location>
</feature>
<dbReference type="GeneID" id="1460273"/>
<keyword evidence="1" id="KW-0175">Coiled coil</keyword>
<dbReference type="Gene3D" id="2.60.40.1120">
    <property type="entry name" value="Carboxypeptidase-like, regulatory domain"/>
    <property type="match status" value="1"/>
</dbReference>
<protein>
    <submittedName>
        <fullName evidence="3">Uncharacterized protein</fullName>
    </submittedName>
</protein>
<dbReference type="Pfam" id="PF13620">
    <property type="entry name" value="CarboxypepD_reg"/>
    <property type="match status" value="1"/>
</dbReference>